<evidence type="ECO:0000256" key="1">
    <source>
        <dbReference type="ARBA" id="ARBA00004173"/>
    </source>
</evidence>
<evidence type="ECO:0000313" key="4">
    <source>
        <dbReference type="EMBL" id="CCO34322.1"/>
    </source>
</evidence>
<feature type="compositionally biased region" description="Basic residues" evidence="3">
    <location>
        <begin position="273"/>
        <end position="284"/>
    </location>
</feature>
<reference evidence="5 7" key="3">
    <citation type="submission" date="2014-11" db="EMBL/GenBank/DDBJ databases">
        <authorList>
            <person name="Wibberg Daniel"/>
        </authorList>
    </citation>
    <scope>NUCLEOTIDE SEQUENCE [LARGE SCALE GENOMIC DNA]</scope>
    <source>
        <strain evidence="5">Rhizoctonia solani AG1-IB 7/3/14</strain>
    </source>
</reference>
<evidence type="ECO:0000313" key="6">
    <source>
        <dbReference type="Proteomes" id="UP000012065"/>
    </source>
</evidence>
<evidence type="ECO:0000256" key="2">
    <source>
        <dbReference type="ARBA" id="ARBA00023128"/>
    </source>
</evidence>
<evidence type="ECO:0000313" key="5">
    <source>
        <dbReference type="EMBL" id="CEL53174.1"/>
    </source>
</evidence>
<protein>
    <submittedName>
        <fullName evidence="4">Uncharacterized protein</fullName>
    </submittedName>
</protein>
<dbReference type="SUPFAM" id="SSF52467">
    <property type="entry name" value="DHS-like NAD/FAD-binding domain"/>
    <property type="match status" value="1"/>
</dbReference>
<dbReference type="Gene3D" id="3.40.50.1220">
    <property type="entry name" value="TPP-binding domain"/>
    <property type="match status" value="1"/>
</dbReference>
<dbReference type="AlphaFoldDB" id="M5CEG6"/>
<dbReference type="Proteomes" id="UP000059188">
    <property type="component" value="Unassembled WGS sequence"/>
</dbReference>
<reference evidence="4 6" key="2">
    <citation type="journal article" date="2013" name="J. Biotechnol.">
        <title>Establishment and interpretation of the genome sequence of the phytopathogenic fungus Rhizoctonia solani AG1-IB isolate 7/3/14.</title>
        <authorList>
            <person name="Wibberg D.W."/>
            <person name="Jelonek L.J."/>
            <person name="Rupp O.R."/>
            <person name="Hennig M.H."/>
            <person name="Eikmeyer F.E."/>
            <person name="Goesmann A.G."/>
            <person name="Hartmann A.H."/>
            <person name="Borriss R.B."/>
            <person name="Grosch R.G."/>
            <person name="Puehler A.P."/>
            <person name="Schlueter A.S."/>
        </authorList>
    </citation>
    <scope>NUCLEOTIDE SEQUENCE [LARGE SCALE GENOMIC DNA]</scope>
    <source>
        <strain evidence="6">AG1-IB / isolate 7/3/14</strain>
        <strain evidence="4">Isolate 7/3/14</strain>
    </source>
</reference>
<dbReference type="Proteomes" id="UP000012065">
    <property type="component" value="Unassembled WGS sequence"/>
</dbReference>
<dbReference type="HOGENOM" id="CLU_431601_0_0_1"/>
<dbReference type="InterPro" id="IPR029035">
    <property type="entry name" value="DHS-like_NAD/FAD-binding_dom"/>
</dbReference>
<evidence type="ECO:0000313" key="7">
    <source>
        <dbReference type="Proteomes" id="UP000059188"/>
    </source>
</evidence>
<dbReference type="EMBL" id="CAOJ01012911">
    <property type="protein sequence ID" value="CCO34322.1"/>
    <property type="molecule type" value="Genomic_DNA"/>
</dbReference>
<dbReference type="EMBL" id="LN679218">
    <property type="protein sequence ID" value="CEL53174.1"/>
    <property type="molecule type" value="Genomic_DNA"/>
</dbReference>
<sequence length="634" mass="71112">MSIAQVPETSAAQFITSSTRHTSSVRILNPLKSPVRFADIVAGIARTKKILVMSGDGAHLLSGLLPLESPVLVQQGGDFRRKPLRTVIMEATRGKLDELSSNELCMYNRAMVERRVAARKATPGKMIDFLKRLCDDGRLSKCLTTSIDGFECQSSSAVADLVIPLYGDNRLLRCATPSCRVLSEEDSATCDEKMSGDEPASCRRCTLAYTKANKQRRKGTAASRWLRPAVQLYVGLSFVSFHVPNMDTELDESDDYDEGARQGLDVQNAVGRGQKKTPHPRRRPIPVELPQLDSALITQFHGGSKLLLIVGTQPKDPELLNLTRELAQSIHDADGAVIYIDPSPLHGTQHDHIDIQLQSDVDVVLGDVLSAMDREPIDQPGDLDESMSDNEIWYEIIQNDIPLRFTEKEAPYNGELCIHCGCNIPEYLARCMKCVHHYCYRRVQRRDINSSMFSIDASALELVDKQGMEGIETDDDHFAYHEACISFNQFTDDGTRPSIAGAAQTFICPDCWDHQQQGLYPHYVRPIARESVEVRTAQWPRMAMVIYYVEAYWPQTKNLMTLMAGRWRQLGWECILEPVKLQHLSEKSDVFSNFCWEPGTYQLVAVYITHGLIGEQGYQLNNSEALRPAEVGDN</sequence>
<comment type="subcellular location">
    <subcellularLocation>
        <location evidence="1">Mitochondrion</location>
    </subcellularLocation>
</comment>
<reference evidence="4" key="1">
    <citation type="submission" date="2012-10" db="EMBL/GenBank/DDBJ databases">
        <authorList>
            <person name="Jelonek L."/>
        </authorList>
    </citation>
    <scope>NUCLEOTIDE SEQUENCE</scope>
    <source>
        <strain evidence="4">Isolate 7/3/14</strain>
    </source>
</reference>
<accession>M5CEG6</accession>
<keyword evidence="7" id="KW-1185">Reference proteome</keyword>
<evidence type="ECO:0000256" key="3">
    <source>
        <dbReference type="SAM" id="MobiDB-lite"/>
    </source>
</evidence>
<organism evidence="4 6">
    <name type="scientific">Thanatephorus cucumeris (strain AG1-IB / isolate 7/3/14)</name>
    <name type="common">Lettuce bottom rot fungus</name>
    <name type="synonym">Rhizoctonia solani</name>
    <dbReference type="NCBI Taxonomy" id="1108050"/>
    <lineage>
        <taxon>Eukaryota</taxon>
        <taxon>Fungi</taxon>
        <taxon>Dikarya</taxon>
        <taxon>Basidiomycota</taxon>
        <taxon>Agaricomycotina</taxon>
        <taxon>Agaricomycetes</taxon>
        <taxon>Cantharellales</taxon>
        <taxon>Ceratobasidiaceae</taxon>
        <taxon>Rhizoctonia</taxon>
        <taxon>Rhizoctonia solani AG-1</taxon>
    </lineage>
</organism>
<feature type="region of interest" description="Disordered" evidence="3">
    <location>
        <begin position="266"/>
        <end position="286"/>
    </location>
</feature>
<name>M5CEG6_THACB</name>
<gene>
    <name evidence="4" type="ORF">BN14_08419</name>
    <name evidence="5" type="ORF">RSOLAG1IB_11306</name>
</gene>
<proteinExistence type="predicted"/>
<keyword evidence="2" id="KW-0496">Mitochondrion</keyword>
<dbReference type="OrthoDB" id="3136122at2759"/>
<dbReference type="GO" id="GO:0005739">
    <property type="term" value="C:mitochondrion"/>
    <property type="evidence" value="ECO:0007669"/>
    <property type="project" value="UniProtKB-SubCell"/>
</dbReference>